<evidence type="ECO:0000313" key="1">
    <source>
        <dbReference type="EMBL" id="SHE79169.1"/>
    </source>
</evidence>
<dbReference type="AlphaFoldDB" id="A0A1M4WD53"/>
<dbReference type="Proteomes" id="UP000183987">
    <property type="component" value="Unassembled WGS sequence"/>
</dbReference>
<keyword evidence="2" id="KW-1185">Reference proteome</keyword>
<sequence>MKYRVKTEGFIYGTFYNVNKHIDLTERQAQTFLAEGRLEPVPVKAASKTESAKADAVK</sequence>
<evidence type="ECO:0000313" key="2">
    <source>
        <dbReference type="Proteomes" id="UP000183987"/>
    </source>
</evidence>
<protein>
    <submittedName>
        <fullName evidence="1">Uncharacterized protein</fullName>
    </submittedName>
</protein>
<proteinExistence type="predicted"/>
<organism evidence="1 2">
    <name type="scientific">Loktanella atrilutea</name>
    <dbReference type="NCBI Taxonomy" id="366533"/>
    <lineage>
        <taxon>Bacteria</taxon>
        <taxon>Pseudomonadati</taxon>
        <taxon>Pseudomonadota</taxon>
        <taxon>Alphaproteobacteria</taxon>
        <taxon>Rhodobacterales</taxon>
        <taxon>Roseobacteraceae</taxon>
        <taxon>Loktanella</taxon>
    </lineage>
</organism>
<reference evidence="2" key="1">
    <citation type="submission" date="2016-11" db="EMBL/GenBank/DDBJ databases">
        <authorList>
            <person name="Varghese N."/>
            <person name="Submissions S."/>
        </authorList>
    </citation>
    <scope>NUCLEOTIDE SEQUENCE [LARGE SCALE GENOMIC DNA]</scope>
    <source>
        <strain evidence="2">DSM 29326</strain>
    </source>
</reference>
<dbReference type="EMBL" id="FQUE01000002">
    <property type="protein sequence ID" value="SHE79169.1"/>
    <property type="molecule type" value="Genomic_DNA"/>
</dbReference>
<accession>A0A1M4WD53</accession>
<name>A0A1M4WD53_LOKAT</name>
<dbReference type="STRING" id="366533.SAMN05444339_10274"/>
<gene>
    <name evidence="1" type="ORF">SAMN05444339_10274</name>
</gene>
<dbReference type="RefSeq" id="WP_178352709.1">
    <property type="nucleotide sequence ID" value="NZ_FQUE01000002.1"/>
</dbReference>